<evidence type="ECO:0000313" key="1">
    <source>
        <dbReference type="EMBL" id="KAL0128733.1"/>
    </source>
</evidence>
<dbReference type="Proteomes" id="UP001430953">
    <property type="component" value="Unassembled WGS sequence"/>
</dbReference>
<evidence type="ECO:0000313" key="2">
    <source>
        <dbReference type="Proteomes" id="UP001430953"/>
    </source>
</evidence>
<sequence>MAVSCVPSEIDSNHFHRTRCSFAKSIRRCKQTTGPSGERNKEIAREISTNVTYIKPHAFLLPPVFARGHFRDLFIKRFRLASQGEEFKTLNNYCNFLLSARKKKIEYF</sequence>
<protein>
    <submittedName>
        <fullName evidence="1">Uncharacterized protein</fullName>
    </submittedName>
</protein>
<name>A0AAW2GMB0_9HYME</name>
<reference evidence="1 2" key="1">
    <citation type="submission" date="2023-03" db="EMBL/GenBank/DDBJ databases">
        <title>High recombination rates correlate with genetic variation in Cardiocondyla obscurior ants.</title>
        <authorList>
            <person name="Errbii M."/>
        </authorList>
    </citation>
    <scope>NUCLEOTIDE SEQUENCE [LARGE SCALE GENOMIC DNA]</scope>
    <source>
        <strain evidence="1">Alpha-2009</strain>
        <tissue evidence="1">Whole body</tissue>
    </source>
</reference>
<organism evidence="1 2">
    <name type="scientific">Cardiocondyla obscurior</name>
    <dbReference type="NCBI Taxonomy" id="286306"/>
    <lineage>
        <taxon>Eukaryota</taxon>
        <taxon>Metazoa</taxon>
        <taxon>Ecdysozoa</taxon>
        <taxon>Arthropoda</taxon>
        <taxon>Hexapoda</taxon>
        <taxon>Insecta</taxon>
        <taxon>Pterygota</taxon>
        <taxon>Neoptera</taxon>
        <taxon>Endopterygota</taxon>
        <taxon>Hymenoptera</taxon>
        <taxon>Apocrita</taxon>
        <taxon>Aculeata</taxon>
        <taxon>Formicoidea</taxon>
        <taxon>Formicidae</taxon>
        <taxon>Myrmicinae</taxon>
        <taxon>Cardiocondyla</taxon>
    </lineage>
</organism>
<comment type="caution">
    <text evidence="1">The sequence shown here is derived from an EMBL/GenBank/DDBJ whole genome shotgun (WGS) entry which is preliminary data.</text>
</comment>
<keyword evidence="2" id="KW-1185">Reference proteome</keyword>
<proteinExistence type="predicted"/>
<gene>
    <name evidence="1" type="ORF">PUN28_003838</name>
</gene>
<dbReference type="AlphaFoldDB" id="A0AAW2GMB0"/>
<accession>A0AAW2GMB0</accession>
<dbReference type="EMBL" id="JADYXP020000003">
    <property type="protein sequence ID" value="KAL0128733.1"/>
    <property type="molecule type" value="Genomic_DNA"/>
</dbReference>